<gene>
    <name evidence="1" type="ORF">MGSAQ_000567</name>
</gene>
<evidence type="ECO:0000313" key="1">
    <source>
        <dbReference type="EMBL" id="KTF07937.1"/>
    </source>
</evidence>
<protein>
    <submittedName>
        <fullName evidence="1">Uncharacterized protein</fullName>
    </submittedName>
</protein>
<organism evidence="1">
    <name type="scientific">marine sediment metagenome</name>
    <dbReference type="NCBI Taxonomy" id="412755"/>
    <lineage>
        <taxon>unclassified sequences</taxon>
        <taxon>metagenomes</taxon>
        <taxon>ecological metagenomes</taxon>
    </lineage>
</organism>
<accession>A0A1B6NYN9</accession>
<dbReference type="EMBL" id="AYSL01000252">
    <property type="protein sequence ID" value="KTF07937.1"/>
    <property type="molecule type" value="Genomic_DNA"/>
</dbReference>
<comment type="caution">
    <text evidence="1">The sequence shown here is derived from an EMBL/GenBank/DDBJ whole genome shotgun (WGS) entry which is preliminary data.</text>
</comment>
<proteinExistence type="predicted"/>
<reference evidence="1" key="1">
    <citation type="submission" date="2013-11" db="EMBL/GenBank/DDBJ databases">
        <title>Microbial diversity, functional groups and degradation webs in Northern and Southern Mediterranean and Red Sea marine crude oil polluted sites.</title>
        <authorList>
            <person name="Daffonchio D."/>
            <person name="Mapelli F."/>
            <person name="Ferrer M."/>
            <person name="Richter M."/>
            <person name="Cherif A."/>
            <person name="Malkawi H.I."/>
            <person name="Yakimov M.M."/>
            <person name="Abdel-Fattah Y.R."/>
            <person name="Blaghen M."/>
            <person name="Golyshin P.N."/>
            <person name="Kalogerakis N."/>
            <person name="Boon N."/>
            <person name="Magagnini M."/>
            <person name="Fava F."/>
        </authorList>
    </citation>
    <scope>NUCLEOTIDE SEQUENCE</scope>
</reference>
<sequence>MFLSVTRGCVFYASLFAVCPAFYCIFRRPYPFGGHDAFSASIWFS</sequence>
<dbReference type="AlphaFoldDB" id="A0A1B6NYN9"/>
<name>A0A1B6NYN9_9ZZZZ</name>